<accession>A0ABR9L887</accession>
<evidence type="ECO:0008006" key="3">
    <source>
        <dbReference type="Google" id="ProtNLM"/>
    </source>
</evidence>
<organism evidence="1 2">
    <name type="scientific">Amycolatopsis roodepoortensis</name>
    <dbReference type="NCBI Taxonomy" id="700274"/>
    <lineage>
        <taxon>Bacteria</taxon>
        <taxon>Bacillati</taxon>
        <taxon>Actinomycetota</taxon>
        <taxon>Actinomycetes</taxon>
        <taxon>Pseudonocardiales</taxon>
        <taxon>Pseudonocardiaceae</taxon>
        <taxon>Amycolatopsis</taxon>
    </lineage>
</organism>
<dbReference type="EMBL" id="JADBEJ010000005">
    <property type="protein sequence ID" value="MBE1576899.1"/>
    <property type="molecule type" value="Genomic_DNA"/>
</dbReference>
<evidence type="ECO:0000313" key="1">
    <source>
        <dbReference type="EMBL" id="MBE1576899.1"/>
    </source>
</evidence>
<reference evidence="1 2" key="1">
    <citation type="submission" date="2020-10" db="EMBL/GenBank/DDBJ databases">
        <title>Sequencing the genomes of 1000 actinobacteria strains.</title>
        <authorList>
            <person name="Klenk H.-P."/>
        </authorList>
    </citation>
    <scope>NUCLEOTIDE SEQUENCE [LARGE SCALE GENOMIC DNA]</scope>
    <source>
        <strain evidence="1 2">DSM 46661</strain>
    </source>
</reference>
<proteinExistence type="predicted"/>
<keyword evidence="2" id="KW-1185">Reference proteome</keyword>
<protein>
    <recommendedName>
        <fullName evidence="3">PH domain-containing protein</fullName>
    </recommendedName>
</protein>
<name>A0ABR9L887_9PSEU</name>
<dbReference type="RefSeq" id="WP_192744177.1">
    <property type="nucleotide sequence ID" value="NZ_JADBEJ010000005.1"/>
</dbReference>
<dbReference type="Proteomes" id="UP000656548">
    <property type="component" value="Unassembled WGS sequence"/>
</dbReference>
<comment type="caution">
    <text evidence="1">The sequence shown here is derived from an EMBL/GenBank/DDBJ whole genome shotgun (WGS) entry which is preliminary data.</text>
</comment>
<gene>
    <name evidence="1" type="ORF">H4W30_003959</name>
</gene>
<sequence length="122" mass="12909">MITAIGMVAVLIVFGHPGSALPFHADMLLAFGVFLVTTQRIIFVASRPNGTEFRWVWLRYVQLPPKVKAGKAGGGAITFGGCVGPPSAPVLELRAIADTANVANLILQAQHRAAGRTYTQAP</sequence>
<evidence type="ECO:0000313" key="2">
    <source>
        <dbReference type="Proteomes" id="UP000656548"/>
    </source>
</evidence>